<dbReference type="InterPro" id="IPR000683">
    <property type="entry name" value="Gfo/Idh/MocA-like_OxRdtase_N"/>
</dbReference>
<dbReference type="Gene3D" id="3.30.360.10">
    <property type="entry name" value="Dihydrodipicolinate Reductase, domain 2"/>
    <property type="match status" value="1"/>
</dbReference>
<feature type="domain" description="Gfo/Idh/MocA-like oxidoreductase N-terminal" evidence="1">
    <location>
        <begin position="43"/>
        <end position="168"/>
    </location>
</feature>
<accession>A0A5C5ZQQ6</accession>
<dbReference type="NCBIfam" id="TIGR01409">
    <property type="entry name" value="TAT_signal_seq"/>
    <property type="match status" value="1"/>
</dbReference>
<dbReference type="Gene3D" id="3.40.50.720">
    <property type="entry name" value="NAD(P)-binding Rossmann-like Domain"/>
    <property type="match status" value="1"/>
</dbReference>
<evidence type="ECO:0000259" key="1">
    <source>
        <dbReference type="Pfam" id="PF01408"/>
    </source>
</evidence>
<dbReference type="InterPro" id="IPR050463">
    <property type="entry name" value="Gfo/Idh/MocA_oxidrdct_glycsds"/>
</dbReference>
<dbReference type="PROSITE" id="PS51318">
    <property type="entry name" value="TAT"/>
    <property type="match status" value="1"/>
</dbReference>
<dbReference type="PANTHER" id="PTHR43818">
    <property type="entry name" value="BCDNA.GH03377"/>
    <property type="match status" value="1"/>
</dbReference>
<dbReference type="Pfam" id="PF01408">
    <property type="entry name" value="GFO_IDH_MocA"/>
    <property type="match status" value="1"/>
</dbReference>
<reference evidence="3 4" key="1">
    <citation type="submission" date="2019-02" db="EMBL/GenBank/DDBJ databases">
        <title>Deep-cultivation of Planctomycetes and their phenomic and genomic characterization uncovers novel biology.</title>
        <authorList>
            <person name="Wiegand S."/>
            <person name="Jogler M."/>
            <person name="Boedeker C."/>
            <person name="Pinto D."/>
            <person name="Vollmers J."/>
            <person name="Rivas-Marin E."/>
            <person name="Kohn T."/>
            <person name="Peeters S.H."/>
            <person name="Heuer A."/>
            <person name="Rast P."/>
            <person name="Oberbeckmann S."/>
            <person name="Bunk B."/>
            <person name="Jeske O."/>
            <person name="Meyerdierks A."/>
            <person name="Storesund J.E."/>
            <person name="Kallscheuer N."/>
            <person name="Luecker S."/>
            <person name="Lage O.M."/>
            <person name="Pohl T."/>
            <person name="Merkel B.J."/>
            <person name="Hornburger P."/>
            <person name="Mueller R.-W."/>
            <person name="Bruemmer F."/>
            <person name="Labrenz M."/>
            <person name="Spormann A.M."/>
            <person name="Op Den Camp H."/>
            <person name="Overmann J."/>
            <person name="Amann R."/>
            <person name="Jetten M.S.M."/>
            <person name="Mascher T."/>
            <person name="Medema M.H."/>
            <person name="Devos D.P."/>
            <person name="Kaster A.-K."/>
            <person name="Ovreas L."/>
            <person name="Rohde M."/>
            <person name="Galperin M.Y."/>
            <person name="Jogler C."/>
        </authorList>
    </citation>
    <scope>NUCLEOTIDE SEQUENCE [LARGE SCALE GENOMIC DNA]</scope>
    <source>
        <strain evidence="3 4">Mal64</strain>
    </source>
</reference>
<protein>
    <submittedName>
        <fullName evidence="3">Inositol 2-dehydrogenase</fullName>
        <ecNumber evidence="3">1.1.1.18</ecNumber>
    </submittedName>
</protein>
<keyword evidence="4" id="KW-1185">Reference proteome</keyword>
<proteinExistence type="predicted"/>
<dbReference type="InterPro" id="IPR006311">
    <property type="entry name" value="TAT_signal"/>
</dbReference>
<keyword evidence="3" id="KW-0560">Oxidoreductase</keyword>
<dbReference type="AlphaFoldDB" id="A0A5C5ZQQ6"/>
<dbReference type="EMBL" id="SJPQ01000001">
    <property type="protein sequence ID" value="TWT89809.1"/>
    <property type="molecule type" value="Genomic_DNA"/>
</dbReference>
<dbReference type="PANTHER" id="PTHR43818:SF5">
    <property type="entry name" value="OXIDOREDUCTASE FAMILY PROTEIN"/>
    <property type="match status" value="1"/>
</dbReference>
<dbReference type="InterPro" id="IPR019546">
    <property type="entry name" value="TAT_signal_bac_arc"/>
</dbReference>
<organism evidence="3 4">
    <name type="scientific">Pseudobythopirellula maris</name>
    <dbReference type="NCBI Taxonomy" id="2527991"/>
    <lineage>
        <taxon>Bacteria</taxon>
        <taxon>Pseudomonadati</taxon>
        <taxon>Planctomycetota</taxon>
        <taxon>Planctomycetia</taxon>
        <taxon>Pirellulales</taxon>
        <taxon>Lacipirellulaceae</taxon>
        <taxon>Pseudobythopirellula</taxon>
    </lineage>
</organism>
<name>A0A5C5ZQQ6_9BACT</name>
<dbReference type="GO" id="GO:0050112">
    <property type="term" value="F:inositol 2-dehydrogenase (NAD+) activity"/>
    <property type="evidence" value="ECO:0007669"/>
    <property type="project" value="UniProtKB-EC"/>
</dbReference>
<dbReference type="EC" id="1.1.1.18" evidence="3"/>
<dbReference type="SUPFAM" id="SSF51735">
    <property type="entry name" value="NAD(P)-binding Rossmann-fold domains"/>
    <property type="match status" value="1"/>
</dbReference>
<dbReference type="InterPro" id="IPR043906">
    <property type="entry name" value="Gfo/Idh/MocA_OxRdtase_bact_C"/>
</dbReference>
<evidence type="ECO:0000313" key="3">
    <source>
        <dbReference type="EMBL" id="TWT89809.1"/>
    </source>
</evidence>
<evidence type="ECO:0000259" key="2">
    <source>
        <dbReference type="Pfam" id="PF19051"/>
    </source>
</evidence>
<dbReference type="Proteomes" id="UP000315440">
    <property type="component" value="Unassembled WGS sequence"/>
</dbReference>
<dbReference type="Pfam" id="PF19051">
    <property type="entry name" value="GFO_IDH_MocA_C2"/>
    <property type="match status" value="1"/>
</dbReference>
<gene>
    <name evidence="3" type="primary">iolG_1</name>
    <name evidence="3" type="ORF">Mal64_01880</name>
</gene>
<comment type="caution">
    <text evidence="3">The sequence shown here is derived from an EMBL/GenBank/DDBJ whole genome shotgun (WGS) entry which is preliminary data.</text>
</comment>
<dbReference type="RefSeq" id="WP_146395801.1">
    <property type="nucleotide sequence ID" value="NZ_SJPQ01000001.1"/>
</dbReference>
<feature type="domain" description="Gfo/Idh/MocA-like oxidoreductase bacterial type C-terminal" evidence="2">
    <location>
        <begin position="213"/>
        <end position="278"/>
    </location>
</feature>
<dbReference type="GO" id="GO:0000166">
    <property type="term" value="F:nucleotide binding"/>
    <property type="evidence" value="ECO:0007669"/>
    <property type="project" value="InterPro"/>
</dbReference>
<evidence type="ECO:0000313" key="4">
    <source>
        <dbReference type="Proteomes" id="UP000315440"/>
    </source>
</evidence>
<dbReference type="SUPFAM" id="SSF55347">
    <property type="entry name" value="Glyceraldehyde-3-phosphate dehydrogenase-like, C-terminal domain"/>
    <property type="match status" value="1"/>
</dbReference>
<dbReference type="OrthoDB" id="9788246at2"/>
<sequence length="467" mass="52000">MSQSRREFLKQAAVTGAAAAPMVWTASSSWAQAPSARPRMAAIGVGGSNGRYGQGTADALWASEHSDCVAICDADLLHCHEFEAKLNDKWRESPVDLPKYTDYRKMLEEVRPDVVVIGTNDHWHVPIAVAALRAGCHVYCEKPLTLTIAEGEIIREAARESDRVFQVGTQQRSQWGMRFLEAAAMVRLGYLGEVDTVHIAIDGSPTSEVAPTTTPPKTLDWDLWLGPAQQADYSLHRQQMFRWYYDYSGGKATDWGAHHIDIAMLAMDKGDTGPVSVSGAGKFPPIVPDNFNWNAYLDGKATLPNANHTPTEFGLRFAFADGLNMTVNDTYREESSNTRMGNGILFEGTKGRMMVNRNRTTGRPYSELTDDDREKIFAEMTNLYKGKKPEEDHMKNFFQCIADGGEPVSDVESHVRAMECCHMCNVVLMLGRDLKWDPEARTFLGDEQAVMLMDRPRRAGYGLSETT</sequence>
<dbReference type="InterPro" id="IPR036291">
    <property type="entry name" value="NAD(P)-bd_dom_sf"/>
</dbReference>